<evidence type="ECO:0000313" key="1">
    <source>
        <dbReference type="EMBL" id="MFA9478997.1"/>
    </source>
</evidence>
<proteinExistence type="predicted"/>
<reference evidence="1 2" key="1">
    <citation type="submission" date="2024-08" db="EMBL/GenBank/DDBJ databases">
        <title>Whole-genome sequencing of halo(alkali)philic microorganisms from hypersaline lakes.</title>
        <authorList>
            <person name="Sorokin D.Y."/>
            <person name="Merkel A.Y."/>
            <person name="Messina E."/>
            <person name="Yakimov M."/>
        </authorList>
    </citation>
    <scope>NUCLEOTIDE SEQUENCE [LARGE SCALE GENOMIC DNA]</scope>
    <source>
        <strain evidence="1 2">AB-hyl4</strain>
    </source>
</reference>
<sequence>MDGPTRKSNRTSWLALMRAHGEHDLGTELVRLAKLAAATHQVEADLATETASDAAQLGRNLDHVRELQGRSSEFVVRTGARDASGDAGSFRREVER</sequence>
<comment type="caution">
    <text evidence="1">The sequence shown here is derived from an EMBL/GenBank/DDBJ whole genome shotgun (WGS) entry which is preliminary data.</text>
</comment>
<protein>
    <submittedName>
        <fullName evidence="1">Uncharacterized protein</fullName>
    </submittedName>
</protein>
<dbReference type="Proteomes" id="UP001575105">
    <property type="component" value="Unassembled WGS sequence"/>
</dbReference>
<name>A0ABV4U5W6_9BACT</name>
<accession>A0ABV4U5W6</accession>
<dbReference type="RefSeq" id="WP_425345914.1">
    <property type="nucleotide sequence ID" value="NZ_JBGUBD010000006.1"/>
</dbReference>
<organism evidence="1 2">
    <name type="scientific">Natronomicrosphaera hydrolytica</name>
    <dbReference type="NCBI Taxonomy" id="3242702"/>
    <lineage>
        <taxon>Bacteria</taxon>
        <taxon>Pseudomonadati</taxon>
        <taxon>Planctomycetota</taxon>
        <taxon>Phycisphaerae</taxon>
        <taxon>Phycisphaerales</taxon>
        <taxon>Phycisphaeraceae</taxon>
        <taxon>Natronomicrosphaera</taxon>
    </lineage>
</organism>
<evidence type="ECO:0000313" key="2">
    <source>
        <dbReference type="Proteomes" id="UP001575105"/>
    </source>
</evidence>
<gene>
    <name evidence="1" type="ORF">ACERK3_11945</name>
</gene>
<keyword evidence="2" id="KW-1185">Reference proteome</keyword>
<dbReference type="EMBL" id="JBGUBD010000006">
    <property type="protein sequence ID" value="MFA9478997.1"/>
    <property type="molecule type" value="Genomic_DNA"/>
</dbReference>